<evidence type="ECO:0000313" key="2">
    <source>
        <dbReference type="EMBL" id="QPC47010.1"/>
    </source>
</evidence>
<name>A0A7S8CBN6_9BACI</name>
<feature type="region of interest" description="Disordered" evidence="1">
    <location>
        <begin position="1"/>
        <end position="23"/>
    </location>
</feature>
<dbReference type="AlphaFoldDB" id="A0A7S8CBN6"/>
<proteinExistence type="predicted"/>
<sequence>MRHGFQHGLAMSSKWQDGKGSKVMTEEATSALWSPFGVQMEDRKNVQKNMLKR</sequence>
<accession>A0A7S8CBN6</accession>
<gene>
    <name evidence="2" type="ORF">G8O30_08560</name>
</gene>
<dbReference type="RefSeq" id="WP_239671679.1">
    <property type="nucleotide sequence ID" value="NZ_CP049742.1"/>
</dbReference>
<organism evidence="2 3">
    <name type="scientific">Mangrovibacillus cuniculi</name>
    <dbReference type="NCBI Taxonomy" id="2593652"/>
    <lineage>
        <taxon>Bacteria</taxon>
        <taxon>Bacillati</taxon>
        <taxon>Bacillota</taxon>
        <taxon>Bacilli</taxon>
        <taxon>Bacillales</taxon>
        <taxon>Bacillaceae</taxon>
        <taxon>Mangrovibacillus</taxon>
    </lineage>
</organism>
<reference evidence="2 3" key="1">
    <citation type="submission" date="2019-07" db="EMBL/GenBank/DDBJ databases">
        <title>Genome sequence of 2 isolates from Red Sea Mangroves.</title>
        <authorList>
            <person name="Sefrji F."/>
            <person name="Michoud G."/>
            <person name="Merlino G."/>
            <person name="Daffonchio D."/>
        </authorList>
    </citation>
    <scope>NUCLEOTIDE SEQUENCE [LARGE SCALE GENOMIC DNA]</scope>
    <source>
        <strain evidence="2 3">R1DC41</strain>
    </source>
</reference>
<dbReference type="Proteomes" id="UP000593626">
    <property type="component" value="Chromosome"/>
</dbReference>
<protein>
    <submittedName>
        <fullName evidence="2">Uncharacterized protein</fullName>
    </submittedName>
</protein>
<evidence type="ECO:0000313" key="3">
    <source>
        <dbReference type="Proteomes" id="UP000593626"/>
    </source>
</evidence>
<evidence type="ECO:0000256" key="1">
    <source>
        <dbReference type="SAM" id="MobiDB-lite"/>
    </source>
</evidence>
<keyword evidence="3" id="KW-1185">Reference proteome</keyword>
<dbReference type="KEGG" id="mcui:G8O30_08560"/>
<dbReference type="EMBL" id="CP049742">
    <property type="protein sequence ID" value="QPC47010.1"/>
    <property type="molecule type" value="Genomic_DNA"/>
</dbReference>